<organism evidence="1">
    <name type="scientific">Zea mays</name>
    <name type="common">Maize</name>
    <dbReference type="NCBI Taxonomy" id="4577"/>
    <lineage>
        <taxon>Eukaryota</taxon>
        <taxon>Viridiplantae</taxon>
        <taxon>Streptophyta</taxon>
        <taxon>Embryophyta</taxon>
        <taxon>Tracheophyta</taxon>
        <taxon>Spermatophyta</taxon>
        <taxon>Magnoliopsida</taxon>
        <taxon>Liliopsida</taxon>
        <taxon>Poales</taxon>
        <taxon>Poaceae</taxon>
        <taxon>PACMAD clade</taxon>
        <taxon>Panicoideae</taxon>
        <taxon>Andropogonodae</taxon>
        <taxon>Andropogoneae</taxon>
        <taxon>Tripsacinae</taxon>
        <taxon>Zea</taxon>
    </lineage>
</organism>
<accession>A0A1D6N2G3</accession>
<evidence type="ECO:0000313" key="1">
    <source>
        <dbReference type="EMBL" id="ONM34903.1"/>
    </source>
</evidence>
<dbReference type="AlphaFoldDB" id="A0A1D6N2G3"/>
<name>A0A1D6N2G3_MAIZE</name>
<protein>
    <submittedName>
        <fullName evidence="1">Uncharacterized protein</fullName>
    </submittedName>
</protein>
<dbReference type="PaxDb" id="4577-AC212185.3_FGP004"/>
<dbReference type="EMBL" id="CM007649">
    <property type="protein sequence ID" value="ONM34903.1"/>
    <property type="molecule type" value="Genomic_DNA"/>
</dbReference>
<reference evidence="1" key="1">
    <citation type="submission" date="2015-12" db="EMBL/GenBank/DDBJ databases">
        <title>Update maize B73 reference genome by single molecule sequencing technologies.</title>
        <authorList>
            <consortium name="Maize Genome Sequencing Project"/>
            <person name="Ware D."/>
        </authorList>
    </citation>
    <scope>NUCLEOTIDE SEQUENCE [LARGE SCALE GENOMIC DNA]</scope>
    <source>
        <tissue evidence="1">Seedling</tissue>
    </source>
</reference>
<gene>
    <name evidence="1" type="ORF">ZEAMMB73_Zm00001d042265</name>
</gene>
<dbReference type="InParanoid" id="A0A1D6N2G3"/>
<proteinExistence type="predicted"/>
<sequence length="76" mass="8040">MSRSVNKNFVLRRDVEERGGLIADRGAIIGEVGEGANGDEGDIMLVSEEGHNVALHLHEVPSGCVLQDTPNGCKGL</sequence>